<feature type="region of interest" description="Disordered" evidence="1">
    <location>
        <begin position="634"/>
        <end position="661"/>
    </location>
</feature>
<keyword evidence="4" id="KW-1185">Reference proteome</keyword>
<dbReference type="Pfam" id="PF00069">
    <property type="entry name" value="Pkinase"/>
    <property type="match status" value="1"/>
</dbReference>
<dbReference type="EMBL" id="JBJQND010000005">
    <property type="protein sequence ID" value="KAL3875356.1"/>
    <property type="molecule type" value="Genomic_DNA"/>
</dbReference>
<organism evidence="3 4">
    <name type="scientific">Sinanodonta woodiana</name>
    <name type="common">Chinese pond mussel</name>
    <name type="synonym">Anodonta woodiana</name>
    <dbReference type="NCBI Taxonomy" id="1069815"/>
    <lineage>
        <taxon>Eukaryota</taxon>
        <taxon>Metazoa</taxon>
        <taxon>Spiralia</taxon>
        <taxon>Lophotrochozoa</taxon>
        <taxon>Mollusca</taxon>
        <taxon>Bivalvia</taxon>
        <taxon>Autobranchia</taxon>
        <taxon>Heteroconchia</taxon>
        <taxon>Palaeoheterodonta</taxon>
        <taxon>Unionida</taxon>
        <taxon>Unionoidea</taxon>
        <taxon>Unionidae</taxon>
        <taxon>Unioninae</taxon>
        <taxon>Sinanodonta</taxon>
    </lineage>
</organism>
<sequence>MFVNSEQDLNVCKKEIHIARTLSGHKNIIHFVESSISIAPNGVYEVLILMQYCKGTVIQLMNDRINVGLSEREILRIFCDVCEAVSRLHHCQTPIIHRDLKVENILQADDGSFVLCDFGSATARVLDPEQQNIKQIEEEIQKYTTLSYRAPEMIDLYSGKSITTKADIWAMGSMLYKLCFFTLPFGESTLAIQSGNFTIPDDSKYSQNLHRLIAYMMEVDPDKRPDIFQVSWVAFRLRGMDCPVPNMNAVSVPDLSKIQAPLTESESRQVKATSVKTVTAPTIESTSVAPRQRPKGQALPQALSLPVQTSVAPRKRPSTSNSFYAHQQMLQQQQQQQQYLQALHQQQMHLYQQHQPFHIQQPQQIQHYQQMLPQQPTTALGPLHSSNSFHAISSQGQALQGNGARDIGQDAFLSEFAQLERSGQQTIDLIAFSNSVITNVNQSNNAVIQNAETFQEKEYRKPPAPPPKPKTRPSRNGDVQPLISLTPPSSPKNSSKGHRRNVSDTSSYTMGGKDSAFRAYHGTSNLLSTETFDHKSKSATTSPITSPRPLEMSRTLSAEVSEWNPFEDDNFGVESEDAIFGKEFDKIRRGSNSSISNVKSREDLVMSGSDSSDAFRYFVMCCISNVKSREDLVMSGSDSSDPFSKAPFKKPGKFDKNITSL</sequence>
<comment type="caution">
    <text evidence="3">The sequence shown here is derived from an EMBL/GenBank/DDBJ whole genome shotgun (WGS) entry which is preliminary data.</text>
</comment>
<dbReference type="PROSITE" id="PS50011">
    <property type="entry name" value="PROTEIN_KINASE_DOM"/>
    <property type="match status" value="1"/>
</dbReference>
<dbReference type="InterPro" id="IPR000719">
    <property type="entry name" value="Prot_kinase_dom"/>
</dbReference>
<reference evidence="3 4" key="1">
    <citation type="submission" date="2024-11" db="EMBL/GenBank/DDBJ databases">
        <title>Chromosome-level genome assembly of the freshwater bivalve Anodonta woodiana.</title>
        <authorList>
            <person name="Chen X."/>
        </authorList>
    </citation>
    <scope>NUCLEOTIDE SEQUENCE [LARGE SCALE GENOMIC DNA]</scope>
    <source>
        <strain evidence="3">MN2024</strain>
        <tissue evidence="3">Gills</tissue>
    </source>
</reference>
<dbReference type="InterPro" id="IPR051744">
    <property type="entry name" value="AP2_assoc_SerThr_kinase"/>
</dbReference>
<dbReference type="Gene3D" id="1.10.510.10">
    <property type="entry name" value="Transferase(Phosphotransferase) domain 1"/>
    <property type="match status" value="1"/>
</dbReference>
<feature type="domain" description="Protein kinase" evidence="2">
    <location>
        <begin position="1"/>
        <end position="236"/>
    </location>
</feature>
<accession>A0ABD3WPH0</accession>
<evidence type="ECO:0000256" key="1">
    <source>
        <dbReference type="SAM" id="MobiDB-lite"/>
    </source>
</evidence>
<feature type="compositionally biased region" description="Basic and acidic residues" evidence="1">
    <location>
        <begin position="652"/>
        <end position="661"/>
    </location>
</feature>
<name>A0ABD3WPH0_SINWO</name>
<evidence type="ECO:0000259" key="2">
    <source>
        <dbReference type="PROSITE" id="PS50011"/>
    </source>
</evidence>
<evidence type="ECO:0000313" key="3">
    <source>
        <dbReference type="EMBL" id="KAL3875356.1"/>
    </source>
</evidence>
<dbReference type="PANTHER" id="PTHR47907">
    <property type="entry name" value="PROTEIN KINASE DOMAIN-CONTAINING PROTEIN"/>
    <property type="match status" value="1"/>
</dbReference>
<dbReference type="PANTHER" id="PTHR47907:SF5">
    <property type="entry name" value="AP2 ASSOCIATED KINASE 1"/>
    <property type="match status" value="1"/>
</dbReference>
<dbReference type="SUPFAM" id="SSF56112">
    <property type="entry name" value="Protein kinase-like (PK-like)"/>
    <property type="match status" value="1"/>
</dbReference>
<protein>
    <recommendedName>
        <fullName evidence="2">Protein kinase domain-containing protein</fullName>
    </recommendedName>
</protein>
<feature type="region of interest" description="Disordered" evidence="1">
    <location>
        <begin position="453"/>
        <end position="513"/>
    </location>
</feature>
<dbReference type="InterPro" id="IPR011009">
    <property type="entry name" value="Kinase-like_dom_sf"/>
</dbReference>
<feature type="region of interest" description="Disordered" evidence="1">
    <location>
        <begin position="282"/>
        <end position="320"/>
    </location>
</feature>
<feature type="region of interest" description="Disordered" evidence="1">
    <location>
        <begin position="531"/>
        <end position="550"/>
    </location>
</feature>
<gene>
    <name evidence="3" type="ORF">ACJMK2_033313</name>
</gene>
<dbReference type="SMART" id="SM00220">
    <property type="entry name" value="S_TKc"/>
    <property type="match status" value="1"/>
</dbReference>
<dbReference type="Proteomes" id="UP001634394">
    <property type="component" value="Unassembled WGS sequence"/>
</dbReference>
<dbReference type="AlphaFoldDB" id="A0ABD3WPH0"/>
<evidence type="ECO:0000313" key="4">
    <source>
        <dbReference type="Proteomes" id="UP001634394"/>
    </source>
</evidence>
<proteinExistence type="predicted"/>